<accession>A0A9Q9UVL9</accession>
<name>A0A9Q9UVL9_MOOP1</name>
<organism evidence="1">
    <name type="scientific">Moorena producens (strain JHB)</name>
    <dbReference type="NCBI Taxonomy" id="1454205"/>
    <lineage>
        <taxon>Bacteria</taxon>
        <taxon>Bacillati</taxon>
        <taxon>Cyanobacteriota</taxon>
        <taxon>Cyanophyceae</taxon>
        <taxon>Coleofasciculales</taxon>
        <taxon>Coleofasciculaceae</taxon>
        <taxon>Moorena</taxon>
    </lineage>
</organism>
<protein>
    <submittedName>
        <fullName evidence="1">Uncharacterized protein</fullName>
    </submittedName>
</protein>
<evidence type="ECO:0000313" key="1">
    <source>
        <dbReference type="EMBL" id="WAN68975.1"/>
    </source>
</evidence>
<dbReference type="EMBL" id="CP017708">
    <property type="protein sequence ID" value="WAN68975.1"/>
    <property type="molecule type" value="Genomic_DNA"/>
</dbReference>
<gene>
    <name evidence="1" type="ORF">BJP36_42200</name>
</gene>
<reference evidence="1" key="2">
    <citation type="submission" date="2022-10" db="EMBL/GenBank/DDBJ databases">
        <authorList>
            <person name="Ngo T.-E."/>
        </authorList>
    </citation>
    <scope>NUCLEOTIDE SEQUENCE</scope>
    <source>
        <strain evidence="1">JHB</strain>
    </source>
</reference>
<reference evidence="1" key="1">
    <citation type="journal article" date="2017" name="Proc. Natl. Acad. Sci. U.S.A.">
        <title>Comparative genomics uncovers the prolific and distinctive metabolic potential of the cyanobacterial genus Moorea.</title>
        <authorList>
            <person name="Leao T."/>
            <person name="Castelao G."/>
            <person name="Korobeynikov A."/>
            <person name="Monroe E.A."/>
            <person name="Podell S."/>
            <person name="Glukhov E."/>
            <person name="Allen E.E."/>
            <person name="Gerwick W.H."/>
            <person name="Gerwick L."/>
        </authorList>
    </citation>
    <scope>NUCLEOTIDE SEQUENCE</scope>
    <source>
        <strain evidence="1">JHB</strain>
    </source>
</reference>
<sequence>MFDIDVVVNFCLLPFDSCLGRSAISVPGAAVELMAVFPDAIATHSGKLRGGLSYDLEQ</sequence>
<dbReference type="Proteomes" id="UP000176944">
    <property type="component" value="Chromosome"/>
</dbReference>
<proteinExistence type="predicted"/>
<dbReference type="AlphaFoldDB" id="A0A9Q9UVL9"/>